<evidence type="ECO:0000313" key="6">
    <source>
        <dbReference type="Proteomes" id="UP001549055"/>
    </source>
</evidence>
<feature type="domain" description="Nudix hydrolase" evidence="4">
    <location>
        <begin position="3"/>
        <end position="132"/>
    </location>
</feature>
<evidence type="ECO:0000256" key="3">
    <source>
        <dbReference type="RuleBase" id="RU003476"/>
    </source>
</evidence>
<keyword evidence="2 3" id="KW-0378">Hydrolase</keyword>
<keyword evidence="6" id="KW-1185">Reference proteome</keyword>
<evidence type="ECO:0000313" key="5">
    <source>
        <dbReference type="EMBL" id="MET3644506.1"/>
    </source>
</evidence>
<dbReference type="RefSeq" id="WP_253364139.1">
    <property type="nucleotide sequence ID" value="NZ_JALJXU010000003.1"/>
</dbReference>
<gene>
    <name evidence="5" type="ORF">ABID27_001130</name>
</gene>
<dbReference type="InterPro" id="IPR000086">
    <property type="entry name" value="NUDIX_hydrolase_dom"/>
</dbReference>
<comment type="similarity">
    <text evidence="3">Belongs to the Nudix hydrolase family.</text>
</comment>
<dbReference type="InterPro" id="IPR020084">
    <property type="entry name" value="NUDIX_hydrolase_CS"/>
</dbReference>
<proteinExistence type="inferred from homology"/>
<organism evidence="5 6">
    <name type="scientific">Streptococcus gallinaceus</name>
    <dbReference type="NCBI Taxonomy" id="165758"/>
    <lineage>
        <taxon>Bacteria</taxon>
        <taxon>Bacillati</taxon>
        <taxon>Bacillota</taxon>
        <taxon>Bacilli</taxon>
        <taxon>Lactobacillales</taxon>
        <taxon>Streptococcaceae</taxon>
        <taxon>Streptococcus</taxon>
    </lineage>
</organism>
<dbReference type="PROSITE" id="PS00893">
    <property type="entry name" value="NUDIX_BOX"/>
    <property type="match status" value="1"/>
</dbReference>
<dbReference type="PANTHER" id="PTHR43046">
    <property type="entry name" value="GDP-MANNOSE MANNOSYL HYDROLASE"/>
    <property type="match status" value="1"/>
</dbReference>
<comment type="cofactor">
    <cofactor evidence="1">
        <name>Mg(2+)</name>
        <dbReference type="ChEBI" id="CHEBI:18420"/>
    </cofactor>
</comment>
<dbReference type="Pfam" id="PF00293">
    <property type="entry name" value="NUDIX"/>
    <property type="match status" value="1"/>
</dbReference>
<evidence type="ECO:0000256" key="2">
    <source>
        <dbReference type="ARBA" id="ARBA00022801"/>
    </source>
</evidence>
<reference evidence="5 6" key="1">
    <citation type="submission" date="2024-06" db="EMBL/GenBank/DDBJ databases">
        <title>Genomic Encyclopedia of Type Strains, Phase IV (KMG-IV): sequencing the most valuable type-strain genomes for metagenomic binning, comparative biology and taxonomic classification.</title>
        <authorList>
            <person name="Goeker M."/>
        </authorList>
    </citation>
    <scope>NUCLEOTIDE SEQUENCE [LARGE SCALE GENOMIC DNA]</scope>
    <source>
        <strain evidence="5 6">DSM 15349</strain>
    </source>
</reference>
<comment type="caution">
    <text evidence="5">The sequence shown here is derived from an EMBL/GenBank/DDBJ whole genome shotgun (WGS) entry which is preliminary data.</text>
</comment>
<dbReference type="EMBL" id="JBEPMK010000003">
    <property type="protein sequence ID" value="MET3644506.1"/>
    <property type="molecule type" value="Genomic_DNA"/>
</dbReference>
<dbReference type="CDD" id="cd18875">
    <property type="entry name" value="NUDIX_Hydrolase"/>
    <property type="match status" value="1"/>
</dbReference>
<dbReference type="EC" id="3.6.1.55" evidence="5"/>
<evidence type="ECO:0000256" key="1">
    <source>
        <dbReference type="ARBA" id="ARBA00001946"/>
    </source>
</evidence>
<name>A0ABV2JKS4_9STRE</name>
<dbReference type="Proteomes" id="UP001549055">
    <property type="component" value="Unassembled WGS sequence"/>
</dbReference>
<dbReference type="InterPro" id="IPR020476">
    <property type="entry name" value="Nudix_hydrolase"/>
</dbReference>
<accession>A0ABV2JKS4</accession>
<dbReference type="InterPro" id="IPR015797">
    <property type="entry name" value="NUDIX_hydrolase-like_dom_sf"/>
</dbReference>
<dbReference type="GO" id="GO:0035539">
    <property type="term" value="F:8-oxo-7,8-dihydrodeoxyguanosine triphosphate pyrophosphatase activity"/>
    <property type="evidence" value="ECO:0007669"/>
    <property type="project" value="UniProtKB-EC"/>
</dbReference>
<dbReference type="PRINTS" id="PR00502">
    <property type="entry name" value="NUDIXFAMILY"/>
</dbReference>
<dbReference type="Gene3D" id="3.90.79.10">
    <property type="entry name" value="Nucleoside Triphosphate Pyrophosphohydrolase"/>
    <property type="match status" value="1"/>
</dbReference>
<dbReference type="SUPFAM" id="SSF55811">
    <property type="entry name" value="Nudix"/>
    <property type="match status" value="1"/>
</dbReference>
<sequence>MTEERVKCWVNICVKKDNQVLLLDRQHDNFKGWIQPGGKVEFAETVFSAALRELKEETGLTALNLELKGISGFINPAIPERYVYYDFLCTDFEGQVLNQSAEGTPKWWSIDVLDTIPMQDDIRNRLPLYWRKGSFERVHYWDEEHHCIGRTETKLFGED</sequence>
<evidence type="ECO:0000259" key="4">
    <source>
        <dbReference type="PROSITE" id="PS51462"/>
    </source>
</evidence>
<dbReference type="PANTHER" id="PTHR43046:SF2">
    <property type="entry name" value="8-OXO-DGTP DIPHOSPHATASE-RELATED"/>
    <property type="match status" value="1"/>
</dbReference>
<protein>
    <submittedName>
        <fullName evidence="5">8-oxo-dGTP diphosphatase</fullName>
        <ecNumber evidence="5">3.6.1.55</ecNumber>
    </submittedName>
</protein>
<dbReference type="PROSITE" id="PS51462">
    <property type="entry name" value="NUDIX"/>
    <property type="match status" value="1"/>
</dbReference>